<dbReference type="RefSeq" id="WP_209659938.1">
    <property type="nucleotide sequence ID" value="NZ_JAGGLI010000008.1"/>
</dbReference>
<dbReference type="Pfam" id="PF14526">
    <property type="entry name" value="Cass2"/>
    <property type="match status" value="1"/>
</dbReference>
<dbReference type="Gene3D" id="3.20.80.10">
    <property type="entry name" value="Regulatory factor, effector binding domain"/>
    <property type="match status" value="1"/>
</dbReference>
<evidence type="ECO:0000313" key="3">
    <source>
        <dbReference type="Proteomes" id="UP001314903"/>
    </source>
</evidence>
<proteinExistence type="predicted"/>
<dbReference type="SMART" id="SM00871">
    <property type="entry name" value="AraC_E_bind"/>
    <property type="match status" value="1"/>
</dbReference>
<feature type="domain" description="AraC effector-binding" evidence="1">
    <location>
        <begin position="6"/>
        <end position="149"/>
    </location>
</feature>
<sequence length="149" mass="17215">MNGLAVDVKGFKAVGMTYFGDNNNGEIPDLWKAFNSQFNNVKDKSIPMLFYGICDSDMDEENRFNYCACVKVDSYTDVPENMVTKNVPDGKYLVYTYSGEIKDLGIFYDKIFMELMPKSGYSIDERPQLELYDERFMKTGEFDIYIPVK</sequence>
<name>A0ABS4KHA9_9FIRM</name>
<organism evidence="2 3">
    <name type="scientific">Acetoanaerobium pronyense</name>
    <dbReference type="NCBI Taxonomy" id="1482736"/>
    <lineage>
        <taxon>Bacteria</taxon>
        <taxon>Bacillati</taxon>
        <taxon>Bacillota</taxon>
        <taxon>Clostridia</taxon>
        <taxon>Peptostreptococcales</taxon>
        <taxon>Filifactoraceae</taxon>
        <taxon>Acetoanaerobium</taxon>
    </lineage>
</organism>
<reference evidence="2 3" key="1">
    <citation type="submission" date="2021-03" db="EMBL/GenBank/DDBJ databases">
        <title>Genomic Encyclopedia of Type Strains, Phase IV (KMG-IV): sequencing the most valuable type-strain genomes for metagenomic binning, comparative biology and taxonomic classification.</title>
        <authorList>
            <person name="Goeker M."/>
        </authorList>
    </citation>
    <scope>NUCLEOTIDE SEQUENCE [LARGE SCALE GENOMIC DNA]</scope>
    <source>
        <strain evidence="2 3">DSM 27512</strain>
    </source>
</reference>
<dbReference type="InterPro" id="IPR029441">
    <property type="entry name" value="Cass2"/>
</dbReference>
<accession>A0ABS4KHA9</accession>
<gene>
    <name evidence="2" type="ORF">J2Z35_000949</name>
</gene>
<comment type="caution">
    <text evidence="2">The sequence shown here is derived from an EMBL/GenBank/DDBJ whole genome shotgun (WGS) entry which is preliminary data.</text>
</comment>
<dbReference type="InterPro" id="IPR010499">
    <property type="entry name" value="AraC_E-bd"/>
</dbReference>
<dbReference type="InterPro" id="IPR011256">
    <property type="entry name" value="Reg_factor_effector_dom_sf"/>
</dbReference>
<evidence type="ECO:0000313" key="2">
    <source>
        <dbReference type="EMBL" id="MBP2027155.1"/>
    </source>
</evidence>
<dbReference type="InterPro" id="IPR053182">
    <property type="entry name" value="YobU-like_regulator"/>
</dbReference>
<dbReference type="SUPFAM" id="SSF55136">
    <property type="entry name" value="Probable bacterial effector-binding domain"/>
    <property type="match status" value="1"/>
</dbReference>
<dbReference type="EMBL" id="JAGGLI010000008">
    <property type="protein sequence ID" value="MBP2027155.1"/>
    <property type="molecule type" value="Genomic_DNA"/>
</dbReference>
<evidence type="ECO:0000259" key="1">
    <source>
        <dbReference type="SMART" id="SM00871"/>
    </source>
</evidence>
<dbReference type="PANTHER" id="PTHR36444">
    <property type="entry name" value="TRANSCRIPTIONAL REGULATOR PROTEIN YOBU-RELATED"/>
    <property type="match status" value="1"/>
</dbReference>
<dbReference type="Proteomes" id="UP001314903">
    <property type="component" value="Unassembled WGS sequence"/>
</dbReference>
<protein>
    <submittedName>
        <fullName evidence="2">AraC family transcriptional regulator</fullName>
    </submittedName>
</protein>
<keyword evidence="3" id="KW-1185">Reference proteome</keyword>
<dbReference type="PANTHER" id="PTHR36444:SF2">
    <property type="entry name" value="TRANSCRIPTIONAL REGULATOR PROTEIN YOBU-RELATED"/>
    <property type="match status" value="1"/>
</dbReference>